<evidence type="ECO:0000256" key="1">
    <source>
        <dbReference type="SAM" id="Coils"/>
    </source>
</evidence>
<gene>
    <name evidence="2" type="ORF">A8C75_10135</name>
</gene>
<feature type="coiled-coil region" evidence="1">
    <location>
        <begin position="3"/>
        <end position="34"/>
    </location>
</feature>
<dbReference type="Proteomes" id="UP000078070">
    <property type="component" value="Chromosome"/>
</dbReference>
<reference evidence="2 3" key="2">
    <citation type="journal article" date="2018" name="Int. J. Syst. Evol. Microbiol.">
        <title>Marinobacterium aestuarii sp. nov., a benzene-degrading marine bacterium isolated from estuary sediment.</title>
        <authorList>
            <person name="Bae S.S."/>
            <person name="Jung J."/>
            <person name="Chung D."/>
            <person name="Baek K."/>
        </authorList>
    </citation>
    <scope>NUCLEOTIDE SEQUENCE [LARGE SCALE GENOMIC DNA]</scope>
    <source>
        <strain evidence="2 3">ST58-10</strain>
    </source>
</reference>
<proteinExistence type="predicted"/>
<name>A0A1A9EY46_9GAMM</name>
<keyword evidence="3" id="KW-1185">Reference proteome</keyword>
<evidence type="ECO:0000313" key="3">
    <source>
        <dbReference type="Proteomes" id="UP000078070"/>
    </source>
</evidence>
<organism evidence="2 3">
    <name type="scientific">Marinobacterium aestuarii</name>
    <dbReference type="NCBI Taxonomy" id="1821621"/>
    <lineage>
        <taxon>Bacteria</taxon>
        <taxon>Pseudomonadati</taxon>
        <taxon>Pseudomonadota</taxon>
        <taxon>Gammaproteobacteria</taxon>
        <taxon>Oceanospirillales</taxon>
        <taxon>Oceanospirillaceae</taxon>
        <taxon>Marinobacterium</taxon>
    </lineage>
</organism>
<reference evidence="3" key="1">
    <citation type="submission" date="2016-05" db="EMBL/GenBank/DDBJ databases">
        <authorList>
            <person name="Baek K."/>
            <person name="Yang S.-J."/>
        </authorList>
    </citation>
    <scope>NUCLEOTIDE SEQUENCE [LARGE SCALE GENOMIC DNA]</scope>
    <source>
        <strain evidence="3">ST58-10</strain>
    </source>
</reference>
<dbReference type="RefSeq" id="WP_067381567.1">
    <property type="nucleotide sequence ID" value="NZ_CP015839.1"/>
</dbReference>
<evidence type="ECO:0000313" key="2">
    <source>
        <dbReference type="EMBL" id="ANG62807.1"/>
    </source>
</evidence>
<dbReference type="AlphaFoldDB" id="A0A1A9EY46"/>
<dbReference type="KEGG" id="mars:A8C75_10135"/>
<sequence>MELREAALELQEENLELKEKVRALEKALSEKSKLVYEAPFYWKGNGSERDGPFCQQCYDSSEKQIRLQDNGEDYWTCRTCKQGYPGPNYREADLGEIARNLNGDFKGW</sequence>
<keyword evidence="1" id="KW-0175">Coiled coil</keyword>
<dbReference type="EMBL" id="CP015839">
    <property type="protein sequence ID" value="ANG62807.1"/>
    <property type="molecule type" value="Genomic_DNA"/>
</dbReference>
<protein>
    <submittedName>
        <fullName evidence="2">Uncharacterized protein</fullName>
    </submittedName>
</protein>
<accession>A0A1A9EY46</accession>